<evidence type="ECO:0000256" key="3">
    <source>
        <dbReference type="ARBA" id="ARBA00020170"/>
    </source>
</evidence>
<dbReference type="GO" id="GO:0006302">
    <property type="term" value="P:double-strand break repair"/>
    <property type="evidence" value="ECO:0007669"/>
    <property type="project" value="TreeGrafter"/>
</dbReference>
<keyword evidence="5 9" id="KW-0235">DNA replication</keyword>
<evidence type="ECO:0000259" key="11">
    <source>
        <dbReference type="Pfam" id="PF02463"/>
    </source>
</evidence>
<evidence type="ECO:0000256" key="8">
    <source>
        <dbReference type="ARBA" id="ARBA00023125"/>
    </source>
</evidence>
<keyword evidence="9 10" id="KW-0227">DNA damage</keyword>
<evidence type="ECO:0000256" key="4">
    <source>
        <dbReference type="ARBA" id="ARBA00022490"/>
    </source>
</evidence>
<keyword evidence="6 9" id="KW-0547">Nucleotide-binding</keyword>
<evidence type="ECO:0000256" key="9">
    <source>
        <dbReference type="HAMAP-Rule" id="MF_00365"/>
    </source>
</evidence>
<dbReference type="InterPro" id="IPR001238">
    <property type="entry name" value="DNA-binding_RecF"/>
</dbReference>
<evidence type="ECO:0000256" key="7">
    <source>
        <dbReference type="ARBA" id="ARBA00022840"/>
    </source>
</evidence>
<evidence type="ECO:0000256" key="10">
    <source>
        <dbReference type="RuleBase" id="RU000578"/>
    </source>
</evidence>
<dbReference type="Gene3D" id="1.20.1050.90">
    <property type="entry name" value="RecF/RecN/SMC, N-terminal domain"/>
    <property type="match status" value="1"/>
</dbReference>
<dbReference type="Gene3D" id="3.40.50.300">
    <property type="entry name" value="P-loop containing nucleotide triphosphate hydrolases"/>
    <property type="match status" value="1"/>
</dbReference>
<dbReference type="GO" id="GO:0006260">
    <property type="term" value="P:DNA replication"/>
    <property type="evidence" value="ECO:0007669"/>
    <property type="project" value="UniProtKB-UniRule"/>
</dbReference>
<feature type="domain" description="RecF/RecN/SMC N-terminal" evidence="11">
    <location>
        <begin position="3"/>
        <end position="354"/>
    </location>
</feature>
<dbReference type="GO" id="GO:0005524">
    <property type="term" value="F:ATP binding"/>
    <property type="evidence" value="ECO:0007669"/>
    <property type="project" value="UniProtKB-UniRule"/>
</dbReference>
<gene>
    <name evidence="9" type="primary">recF</name>
    <name evidence="12" type="ORF">UW65_C0012G0008</name>
</gene>
<keyword evidence="9 10" id="KW-0742">SOS response</keyword>
<comment type="function">
    <text evidence="9 10">The RecF protein is involved in DNA metabolism; it is required for DNA replication and normal SOS inducibility. RecF binds preferentially to single-stranded, linear DNA. It also seems to bind ATP.</text>
</comment>
<name>A0A0G1JEQ0_UNCKA</name>
<comment type="similarity">
    <text evidence="2 9 10">Belongs to the RecF family.</text>
</comment>
<dbReference type="GO" id="GO:0000731">
    <property type="term" value="P:DNA synthesis involved in DNA repair"/>
    <property type="evidence" value="ECO:0007669"/>
    <property type="project" value="TreeGrafter"/>
</dbReference>
<keyword evidence="4 9" id="KW-0963">Cytoplasm</keyword>
<keyword evidence="9 10" id="KW-0234">DNA repair</keyword>
<dbReference type="PATRIC" id="fig|1619116.3.peg.173"/>
<dbReference type="GO" id="GO:0003697">
    <property type="term" value="F:single-stranded DNA binding"/>
    <property type="evidence" value="ECO:0007669"/>
    <property type="project" value="UniProtKB-UniRule"/>
</dbReference>
<dbReference type="EMBL" id="LCJD01000012">
    <property type="protein sequence ID" value="KKT69790.1"/>
    <property type="molecule type" value="Genomic_DNA"/>
</dbReference>
<proteinExistence type="inferred from homology"/>
<dbReference type="HAMAP" id="MF_00365">
    <property type="entry name" value="RecF"/>
    <property type="match status" value="1"/>
</dbReference>
<accession>A0A0G1JEQ0</accession>
<dbReference type="PROSITE" id="PS00617">
    <property type="entry name" value="RECF_1"/>
    <property type="match status" value="1"/>
</dbReference>
<dbReference type="SUPFAM" id="SSF52540">
    <property type="entry name" value="P-loop containing nucleoside triphosphate hydrolases"/>
    <property type="match status" value="1"/>
</dbReference>
<keyword evidence="7 9" id="KW-0067">ATP-binding</keyword>
<comment type="subcellular location">
    <subcellularLocation>
        <location evidence="1 9 10">Cytoplasm</location>
    </subcellularLocation>
</comment>
<evidence type="ECO:0000313" key="12">
    <source>
        <dbReference type="EMBL" id="KKT69790.1"/>
    </source>
</evidence>
<dbReference type="InterPro" id="IPR003395">
    <property type="entry name" value="RecF/RecN/SMC_N"/>
</dbReference>
<protein>
    <recommendedName>
        <fullName evidence="3 9">DNA replication and repair protein RecF</fullName>
    </recommendedName>
</protein>
<dbReference type="PANTHER" id="PTHR32182:SF0">
    <property type="entry name" value="DNA REPLICATION AND REPAIR PROTEIN RECF"/>
    <property type="match status" value="1"/>
</dbReference>
<organism evidence="12 13">
    <name type="scientific">candidate division WWE3 bacterium GW2011_GWB1_44_4</name>
    <dbReference type="NCBI Taxonomy" id="1619116"/>
    <lineage>
        <taxon>Bacteria</taxon>
        <taxon>Katanobacteria</taxon>
    </lineage>
</organism>
<evidence type="ECO:0000313" key="13">
    <source>
        <dbReference type="Proteomes" id="UP000034783"/>
    </source>
</evidence>
<dbReference type="PROSITE" id="PS00618">
    <property type="entry name" value="RECF_2"/>
    <property type="match status" value="1"/>
</dbReference>
<dbReference type="Pfam" id="PF02463">
    <property type="entry name" value="SMC_N"/>
    <property type="match status" value="1"/>
</dbReference>
<dbReference type="AlphaFoldDB" id="A0A0G1JEQ0"/>
<dbReference type="Proteomes" id="UP000034783">
    <property type="component" value="Unassembled WGS sequence"/>
</dbReference>
<dbReference type="InterPro" id="IPR042174">
    <property type="entry name" value="RecF_2"/>
</dbReference>
<evidence type="ECO:0000256" key="2">
    <source>
        <dbReference type="ARBA" id="ARBA00008016"/>
    </source>
</evidence>
<evidence type="ECO:0000256" key="6">
    <source>
        <dbReference type="ARBA" id="ARBA00022741"/>
    </source>
</evidence>
<keyword evidence="8 9" id="KW-0238">DNA-binding</keyword>
<feature type="binding site" evidence="9">
    <location>
        <begin position="30"/>
        <end position="37"/>
    </location>
    <ligand>
        <name>ATP</name>
        <dbReference type="ChEBI" id="CHEBI:30616"/>
    </ligand>
</feature>
<dbReference type="InterPro" id="IPR027417">
    <property type="entry name" value="P-loop_NTPase"/>
</dbReference>
<dbReference type="InterPro" id="IPR018078">
    <property type="entry name" value="DNA-binding_RecF_CS"/>
</dbReference>
<evidence type="ECO:0000256" key="5">
    <source>
        <dbReference type="ARBA" id="ARBA00022705"/>
    </source>
</evidence>
<dbReference type="GO" id="GO:0005737">
    <property type="term" value="C:cytoplasm"/>
    <property type="evidence" value="ECO:0007669"/>
    <property type="project" value="UniProtKB-SubCell"/>
</dbReference>
<dbReference type="NCBIfam" id="TIGR00611">
    <property type="entry name" value="recf"/>
    <property type="match status" value="1"/>
</dbReference>
<comment type="caution">
    <text evidence="12">The sequence shown here is derived from an EMBL/GenBank/DDBJ whole genome shotgun (WGS) entry which is preliminary data.</text>
</comment>
<evidence type="ECO:0000256" key="1">
    <source>
        <dbReference type="ARBA" id="ARBA00004496"/>
    </source>
</evidence>
<dbReference type="GO" id="GO:0009432">
    <property type="term" value="P:SOS response"/>
    <property type="evidence" value="ECO:0007669"/>
    <property type="project" value="UniProtKB-UniRule"/>
</dbReference>
<dbReference type="PANTHER" id="PTHR32182">
    <property type="entry name" value="DNA REPLICATION AND REPAIR PROTEIN RECF"/>
    <property type="match status" value="1"/>
</dbReference>
<reference evidence="12 13" key="1">
    <citation type="journal article" date="2015" name="Nature">
        <title>rRNA introns, odd ribosomes, and small enigmatic genomes across a large radiation of phyla.</title>
        <authorList>
            <person name="Brown C.T."/>
            <person name="Hug L.A."/>
            <person name="Thomas B.C."/>
            <person name="Sharon I."/>
            <person name="Castelle C.J."/>
            <person name="Singh A."/>
            <person name="Wilkins M.J."/>
            <person name="Williams K.H."/>
            <person name="Banfield J.F."/>
        </authorList>
    </citation>
    <scope>NUCLEOTIDE SEQUENCE [LARGE SCALE GENOMIC DNA]</scope>
</reference>
<sequence>MIIQELKLTNFRSRQFAGTEFNIGVNLIIGPNGAGKTNTLEAIHLLSTGESFRAERDEEMIYKAELTGGPAAVFNNQVPEREFARVEGRVKAEAIDVLEVLIVKNSALRNTCSKTYKTNGLRKRIAESYNYFVTVLFCPQDLELFTGAPAVRRKFMDDLLFKMEPNYKREHSLYSRALRQRNKVLEKINKTGKGWDELPFWTEKILASGGFIQKARGSLLKALGPNSEQFFNRVSQNGSNIGIEYKISELTEDRLAKHKEHEIQVKSTLVGPHKDDFELTLNGYNIAHFGSRGQQRTAVFAMKMSELEMTSRMHQSRPVLLLDDIFSELDDKHIQSLSEIVKKQQTIIASTHANITVDKTISLEKS</sequence>